<dbReference type="AlphaFoldDB" id="A0AAN9APH0"/>
<dbReference type="Proteomes" id="UP001374579">
    <property type="component" value="Unassembled WGS sequence"/>
</dbReference>
<protein>
    <submittedName>
        <fullName evidence="3">Uncharacterized protein</fullName>
    </submittedName>
</protein>
<dbReference type="EMBL" id="JBAMIC010000024">
    <property type="protein sequence ID" value="KAK7090614.1"/>
    <property type="molecule type" value="Genomic_DNA"/>
</dbReference>
<proteinExistence type="predicted"/>
<feature type="compositionally biased region" description="Gly residues" evidence="2">
    <location>
        <begin position="401"/>
        <end position="414"/>
    </location>
</feature>
<evidence type="ECO:0000313" key="4">
    <source>
        <dbReference type="Proteomes" id="UP001374579"/>
    </source>
</evidence>
<evidence type="ECO:0000313" key="3">
    <source>
        <dbReference type="EMBL" id="KAK7090614.1"/>
    </source>
</evidence>
<gene>
    <name evidence="3" type="ORF">V1264_010386</name>
</gene>
<organism evidence="3 4">
    <name type="scientific">Littorina saxatilis</name>
    <dbReference type="NCBI Taxonomy" id="31220"/>
    <lineage>
        <taxon>Eukaryota</taxon>
        <taxon>Metazoa</taxon>
        <taxon>Spiralia</taxon>
        <taxon>Lophotrochozoa</taxon>
        <taxon>Mollusca</taxon>
        <taxon>Gastropoda</taxon>
        <taxon>Caenogastropoda</taxon>
        <taxon>Littorinimorpha</taxon>
        <taxon>Littorinoidea</taxon>
        <taxon>Littorinidae</taxon>
        <taxon>Littorina</taxon>
    </lineage>
</organism>
<feature type="coiled-coil region" evidence="1">
    <location>
        <begin position="111"/>
        <end position="138"/>
    </location>
</feature>
<accession>A0AAN9APH0</accession>
<keyword evidence="1" id="KW-0175">Coiled coil</keyword>
<evidence type="ECO:0000256" key="1">
    <source>
        <dbReference type="SAM" id="Coils"/>
    </source>
</evidence>
<feature type="compositionally biased region" description="Basic residues" evidence="2">
    <location>
        <begin position="538"/>
        <end position="557"/>
    </location>
</feature>
<keyword evidence="4" id="KW-1185">Reference proteome</keyword>
<comment type="caution">
    <text evidence="3">The sequence shown here is derived from an EMBL/GenBank/DDBJ whole genome shotgun (WGS) entry which is preliminary data.</text>
</comment>
<feature type="coiled-coil region" evidence="1">
    <location>
        <begin position="353"/>
        <end position="380"/>
    </location>
</feature>
<feature type="region of interest" description="Disordered" evidence="2">
    <location>
        <begin position="521"/>
        <end position="557"/>
    </location>
</feature>
<name>A0AAN9APH0_9CAEN</name>
<reference evidence="3 4" key="1">
    <citation type="submission" date="2024-02" db="EMBL/GenBank/DDBJ databases">
        <title>Chromosome-scale genome assembly of the rough periwinkle Littorina saxatilis.</title>
        <authorList>
            <person name="De Jode A."/>
            <person name="Faria R."/>
            <person name="Formenti G."/>
            <person name="Sims Y."/>
            <person name="Smith T.P."/>
            <person name="Tracey A."/>
            <person name="Wood J.M.D."/>
            <person name="Zagrodzka Z.B."/>
            <person name="Johannesson K."/>
            <person name="Butlin R.K."/>
            <person name="Leder E.H."/>
        </authorList>
    </citation>
    <scope>NUCLEOTIDE SEQUENCE [LARGE SCALE GENOMIC DNA]</scope>
    <source>
        <strain evidence="3">Snail1</strain>
        <tissue evidence="3">Muscle</tissue>
    </source>
</reference>
<feature type="region of interest" description="Disordered" evidence="2">
    <location>
        <begin position="392"/>
        <end position="452"/>
    </location>
</feature>
<evidence type="ECO:0000256" key="2">
    <source>
        <dbReference type="SAM" id="MobiDB-lite"/>
    </source>
</evidence>
<sequence length="557" mass="61953">MLDLLPLRTTQVYDKLADALHVSGHTLLADFLREEDRSKQPLDTKDLFRRLPFLAKNMKEQEKKDMENYMIEKIQSAILASTWQWDTKEKDKALVAKQEQIEQSHVHEQEMQKKHAQVLEAERRAKEAREETLAMKAEMKALTHGSIKMQHQLKEKVDTQMRFSVANDNIAMRINNRLQMAEGTLKEVHEKLNTVVSLSPHQTDKELMLKAENPYFFLPEDVDLFISQFKKLLVVQLKYEDLLEERKYILEHLGLADNHQHDDDSEQASLLKAYNEFLSKNDEQIQALKGQVAKYGDLLEDATKTKEQEDRKIAAAGTVWQNAIMSVMRKQLQDLKGTLRKKDTTKGIKEADIGKLKEKMAVMEQSLKDKTQELELATQRHVNIVEFTNGAASADSLDGSTPGGGGGGGGGGVGLAPAAPSPKPRGTGTALPPLRSSKTGSSPRPGIARPRAQFGVPRGIVVESDGPMTMYPAGLTTMQLRVHREDTAAGGERAATGNARPQMGSGLGDLKAMHAHTKYPPSRGGGMSMNLDASNHLGNKHMHPSSTPKRKMPVKVK</sequence>